<keyword evidence="4" id="KW-1185">Reference proteome</keyword>
<gene>
    <name evidence="3" type="ORF">EFW17_19740</name>
</gene>
<reference evidence="3 4" key="1">
    <citation type="submission" date="2018-11" db="EMBL/GenBank/DDBJ databases">
        <title>The genome draft of YIM 96095.</title>
        <authorList>
            <person name="Tang S.-K."/>
            <person name="Chunyu W.-X."/>
            <person name="Feng Y.-Z."/>
        </authorList>
    </citation>
    <scope>NUCLEOTIDE SEQUENCE [LARGE SCALE GENOMIC DNA]</scope>
    <source>
        <strain evidence="3 4">YIM 96095</strain>
    </source>
</reference>
<dbReference type="InterPro" id="IPR017523">
    <property type="entry name" value="Rv3268"/>
</dbReference>
<feature type="domain" description="AMP-dependent synthetase/ligase" evidence="2">
    <location>
        <begin position="61"/>
        <end position="134"/>
    </location>
</feature>
<organism evidence="3 4">
    <name type="scientific">Halostreptopolyspora alba</name>
    <dbReference type="NCBI Taxonomy" id="2487137"/>
    <lineage>
        <taxon>Bacteria</taxon>
        <taxon>Bacillati</taxon>
        <taxon>Actinomycetota</taxon>
        <taxon>Actinomycetes</taxon>
        <taxon>Streptosporangiales</taxon>
        <taxon>Nocardiopsidaceae</taxon>
        <taxon>Halostreptopolyspora</taxon>
    </lineage>
</organism>
<dbReference type="Gene3D" id="3.40.50.12780">
    <property type="entry name" value="N-terminal domain of ligase-like"/>
    <property type="match status" value="1"/>
</dbReference>
<dbReference type="AlphaFoldDB" id="A0A3N0E3D7"/>
<name>A0A3N0E3D7_9ACTN</name>
<evidence type="ECO:0000313" key="3">
    <source>
        <dbReference type="EMBL" id="RNL82348.1"/>
    </source>
</evidence>
<feature type="region of interest" description="Disordered" evidence="1">
    <location>
        <begin position="1"/>
        <end position="22"/>
    </location>
</feature>
<dbReference type="InterPro" id="IPR000873">
    <property type="entry name" value="AMP-dep_synth/lig_dom"/>
</dbReference>
<sequence length="310" mass="32565">MAPETEIPRRTGNGRSPSDWGVACARSPSLSVWTERSPSIVSAETPNTPAALWRSALAVDPARPFVTAYDDDTGGRVELSFATFDNWVAKTANMLVDTLATEPGDSVVLALPLHWQSLVWVLASWSAGLTVVPAAEGEVGEGDIVVTDAARLQRAMDTGAREVVGTSLHPLGAPLAECPPAAMDYAVEVRGHGDHFTPAEPPAPERVALRTDRDHSGADLVAAARERASAWGLTSGDRVALLTRAPNTLTALSPRLSHILAPLTSASPVLLTSATDPDTVRSRLDMERATAVVGVPADSPSPTADVRVLP</sequence>
<dbReference type="Pfam" id="PF00501">
    <property type="entry name" value="AMP-binding"/>
    <property type="match status" value="1"/>
</dbReference>
<dbReference type="EMBL" id="RJMB01000024">
    <property type="protein sequence ID" value="RNL82348.1"/>
    <property type="molecule type" value="Genomic_DNA"/>
</dbReference>
<accession>A0A3N0E3D7</accession>
<evidence type="ECO:0000256" key="1">
    <source>
        <dbReference type="SAM" id="MobiDB-lite"/>
    </source>
</evidence>
<dbReference type="NCBIfam" id="TIGR03089">
    <property type="entry name" value="TIGR03089 family protein"/>
    <property type="match status" value="1"/>
</dbReference>
<proteinExistence type="predicted"/>
<dbReference type="InterPro" id="IPR042099">
    <property type="entry name" value="ANL_N_sf"/>
</dbReference>
<dbReference type="OrthoDB" id="3396763at2"/>
<evidence type="ECO:0000259" key="2">
    <source>
        <dbReference type="Pfam" id="PF00501"/>
    </source>
</evidence>
<evidence type="ECO:0000313" key="4">
    <source>
        <dbReference type="Proteomes" id="UP000269198"/>
    </source>
</evidence>
<protein>
    <submittedName>
        <fullName evidence="3">TIGR03089 family protein</fullName>
    </submittedName>
</protein>
<dbReference type="SUPFAM" id="SSF56801">
    <property type="entry name" value="Acetyl-CoA synthetase-like"/>
    <property type="match status" value="1"/>
</dbReference>
<dbReference type="Proteomes" id="UP000269198">
    <property type="component" value="Unassembled WGS sequence"/>
</dbReference>
<comment type="caution">
    <text evidence="3">The sequence shown here is derived from an EMBL/GenBank/DDBJ whole genome shotgun (WGS) entry which is preliminary data.</text>
</comment>